<proteinExistence type="predicted"/>
<dbReference type="Proteomes" id="UP000727993">
    <property type="component" value="Unassembled WGS sequence"/>
</dbReference>
<dbReference type="EMBL" id="JADJZA010000007">
    <property type="protein sequence ID" value="MBK9297408.1"/>
    <property type="molecule type" value="Genomic_DNA"/>
</dbReference>
<gene>
    <name evidence="2" type="ORF">IPN02_11365</name>
</gene>
<evidence type="ECO:0000259" key="1">
    <source>
        <dbReference type="SMART" id="SM00327"/>
    </source>
</evidence>
<reference evidence="2 3" key="1">
    <citation type="submission" date="2020-10" db="EMBL/GenBank/DDBJ databases">
        <title>Connecting structure to function with the recovery of over 1000 high-quality activated sludge metagenome-assembled genomes encoding full-length rRNA genes using long-read sequencing.</title>
        <authorList>
            <person name="Singleton C.M."/>
            <person name="Petriglieri F."/>
            <person name="Kristensen J.M."/>
            <person name="Kirkegaard R.H."/>
            <person name="Michaelsen T.Y."/>
            <person name="Andersen M.H."/>
            <person name="Karst S.M."/>
            <person name="Dueholm M.S."/>
            <person name="Nielsen P.H."/>
            <person name="Albertsen M."/>
        </authorList>
    </citation>
    <scope>NUCLEOTIDE SEQUENCE [LARGE SCALE GENOMIC DNA]</scope>
    <source>
        <strain evidence="2">Lyne_18-Q3-R50-59_MAXAC.006</strain>
    </source>
</reference>
<dbReference type="InterPro" id="IPR002035">
    <property type="entry name" value="VWF_A"/>
</dbReference>
<sequence length="671" mass="75194">MTSRLRYSPWDGTQVVFDVDALDVMEELTDDLLYSGDVNAALRRLLQEGMTDRDGRRLEGLTDLIERLRERREELLANSDLGSAVEGIGQELTEITDMERAEMDCQEAAARASGDEEWARSAQESFTNKRFDLDLMPPDLAGQMKALDRYDFTSDEAAERFEALTERLRGQLLDQAFNQMSGAMANLSPEELARNRDMMAELNSMLEARSEGREPDFEGFMERFGDMFPENPQDLDELLEALARRMAATQALMNSLSPEQRAELAALSEQIMSDLGLNFEMSRLADNLRQMFPDAGWSARYDTSGFDPLDLAQASELMSELGDLDSLQGLLRSAATPGALGEVDLDRLSELMGPEAAEQVERLAELTRQLQEAGLIDTKEGRLELTPAGLRRLGQNALAQVFRQLRNDQLGTHDHPDIGVGHEPAYVTRPWEWGDPFRVDLHATVRNAVLREAAEGRRPTGRVSLSPDDFEIAETEHQVRAATVLMLDLSLSMPMRDYFLPAKRVAMALHGLITMQFPRDYLGIVGFSEVARVLRADQLPEASWDYVYGTNMAHGFQLARELLAHEQGTKQILMVTDGEPTAHIGPSGEPQFQYPPSQATIDATLTEVGRCTRAGIRINTFMLEPDGGLARFVERLTQINGGRAFFADPQNLGEFVLVDFVEQRRKLLRQR</sequence>
<protein>
    <recommendedName>
        <fullName evidence="1">VWFA domain-containing protein</fullName>
    </recommendedName>
</protein>
<comment type="caution">
    <text evidence="2">The sequence shown here is derived from an EMBL/GenBank/DDBJ whole genome shotgun (WGS) entry which is preliminary data.</text>
</comment>
<feature type="domain" description="VWFA" evidence="1">
    <location>
        <begin position="480"/>
        <end position="660"/>
    </location>
</feature>
<accession>A0A936NBV1</accession>
<dbReference type="Gene3D" id="3.40.50.410">
    <property type="entry name" value="von Willebrand factor, type A domain"/>
    <property type="match status" value="1"/>
</dbReference>
<evidence type="ECO:0000313" key="2">
    <source>
        <dbReference type="EMBL" id="MBK9297408.1"/>
    </source>
</evidence>
<dbReference type="CDD" id="cd00198">
    <property type="entry name" value="vWFA"/>
    <property type="match status" value="1"/>
</dbReference>
<organism evidence="2 3">
    <name type="scientific">Candidatus Neomicrothrix subdominans</name>
    <dbReference type="NCBI Taxonomy" id="2954438"/>
    <lineage>
        <taxon>Bacteria</taxon>
        <taxon>Bacillati</taxon>
        <taxon>Actinomycetota</taxon>
        <taxon>Acidimicrobiia</taxon>
        <taxon>Acidimicrobiales</taxon>
        <taxon>Microthrixaceae</taxon>
        <taxon>Candidatus Neomicrothrix</taxon>
    </lineage>
</organism>
<evidence type="ECO:0000313" key="3">
    <source>
        <dbReference type="Proteomes" id="UP000727993"/>
    </source>
</evidence>
<dbReference type="InterPro" id="IPR036465">
    <property type="entry name" value="vWFA_dom_sf"/>
</dbReference>
<dbReference type="SUPFAM" id="SSF53300">
    <property type="entry name" value="vWA-like"/>
    <property type="match status" value="1"/>
</dbReference>
<dbReference type="SMART" id="SM00327">
    <property type="entry name" value="VWA"/>
    <property type="match status" value="1"/>
</dbReference>
<dbReference type="AlphaFoldDB" id="A0A936NBV1"/>
<name>A0A936NBV1_9ACTN</name>